<organism evidence="1 2">
    <name type="scientific">Gracilimonas mengyeensis</name>
    <dbReference type="NCBI Taxonomy" id="1302730"/>
    <lineage>
        <taxon>Bacteria</taxon>
        <taxon>Pseudomonadati</taxon>
        <taxon>Balneolota</taxon>
        <taxon>Balneolia</taxon>
        <taxon>Balneolales</taxon>
        <taxon>Balneolaceae</taxon>
        <taxon>Gracilimonas</taxon>
    </lineage>
</organism>
<evidence type="ECO:0000313" key="2">
    <source>
        <dbReference type="Proteomes" id="UP000317557"/>
    </source>
</evidence>
<evidence type="ECO:0000313" key="1">
    <source>
        <dbReference type="EMBL" id="SMO84181.1"/>
    </source>
</evidence>
<dbReference type="EMBL" id="FXTP01000012">
    <property type="protein sequence ID" value="SMO84181.1"/>
    <property type="molecule type" value="Genomic_DNA"/>
</dbReference>
<name>A0A521EL46_9BACT</name>
<accession>A0A521EL46</accession>
<keyword evidence="2" id="KW-1185">Reference proteome</keyword>
<dbReference type="AlphaFoldDB" id="A0A521EL46"/>
<reference evidence="1 2" key="1">
    <citation type="submission" date="2017-05" db="EMBL/GenBank/DDBJ databases">
        <authorList>
            <person name="Varghese N."/>
            <person name="Submissions S."/>
        </authorList>
    </citation>
    <scope>NUCLEOTIDE SEQUENCE [LARGE SCALE GENOMIC DNA]</scope>
    <source>
        <strain evidence="1 2">DSM 21985</strain>
    </source>
</reference>
<dbReference type="RefSeq" id="WP_142455239.1">
    <property type="nucleotide sequence ID" value="NZ_FXTP01000012.1"/>
</dbReference>
<sequence>MKTEDKLADIAKFIQMRKEAIERETDFNKGLRHAYQDILFLVEDMMADPEFPLDEILTDKVTD</sequence>
<gene>
    <name evidence="1" type="ORF">SAMN06265219_11290</name>
</gene>
<protein>
    <submittedName>
        <fullName evidence="1">Uncharacterized protein</fullName>
    </submittedName>
</protein>
<proteinExistence type="predicted"/>
<dbReference type="Proteomes" id="UP000317557">
    <property type="component" value="Unassembled WGS sequence"/>
</dbReference>